<reference evidence="2 3" key="1">
    <citation type="submission" date="2016-12" db="EMBL/GenBank/DDBJ databases">
        <title>Genome sequencing of Methylocaldum marinum.</title>
        <authorList>
            <person name="Takeuchi M."/>
            <person name="Kamagata Y."/>
            <person name="Hiraoka S."/>
            <person name="Oshima K."/>
            <person name="Hattori M."/>
            <person name="Iwasaki W."/>
        </authorList>
    </citation>
    <scope>NUCLEOTIDE SEQUENCE [LARGE SCALE GENOMIC DNA]</scope>
    <source>
        <strain evidence="2 3">S8</strain>
    </source>
</reference>
<dbReference type="KEGG" id="mmai:sS8_3802"/>
<dbReference type="OrthoDB" id="7559170at2"/>
<organism evidence="2 3">
    <name type="scientific">Methylocaldum marinum</name>
    <dbReference type="NCBI Taxonomy" id="1432792"/>
    <lineage>
        <taxon>Bacteria</taxon>
        <taxon>Pseudomonadati</taxon>
        <taxon>Pseudomonadota</taxon>
        <taxon>Gammaproteobacteria</taxon>
        <taxon>Methylococcales</taxon>
        <taxon>Methylococcaceae</taxon>
        <taxon>Methylocaldum</taxon>
    </lineage>
</organism>
<name>A0A250L113_9GAMM</name>
<keyword evidence="1" id="KW-0812">Transmembrane</keyword>
<feature type="transmembrane region" description="Helical" evidence="1">
    <location>
        <begin position="26"/>
        <end position="49"/>
    </location>
</feature>
<dbReference type="Gene3D" id="1.25.40.10">
    <property type="entry name" value="Tetratricopeptide repeat domain"/>
    <property type="match status" value="1"/>
</dbReference>
<dbReference type="PIRSF" id="PIRSF030959">
    <property type="entry name" value="UCP030959"/>
    <property type="match status" value="1"/>
</dbReference>
<dbReference type="AlphaFoldDB" id="A0A250L113"/>
<proteinExistence type="predicted"/>
<sequence length="245" mass="27598">MEFAGILMLLIQIGFAVHAIRHGQSLLWVFLIIFLPLLGCILYSVMVLLPEIIQSRTARRGSKALLRTLDPQKELRKRREALELSDTVGNRSALAQEYLKQGMLDDAIALYESSLTGMYRTDPDLLFGLAKALVEAKQFGRARDTLETLTTANPEFEHQDAHLLYARALEALGELDRALEEYRALAKYSAGAEAKCRHALLLKRMGKTAEARALFEDIVKDARAASSHSYRLNREWVEIAKREVA</sequence>
<dbReference type="InterPro" id="IPR014562">
    <property type="entry name" value="UCP030959_TPR_rpt-cont"/>
</dbReference>
<accession>A0A250L113</accession>
<dbReference type="Pfam" id="PF14559">
    <property type="entry name" value="TPR_19"/>
    <property type="match status" value="1"/>
</dbReference>
<dbReference type="InterPro" id="IPR011990">
    <property type="entry name" value="TPR-like_helical_dom_sf"/>
</dbReference>
<evidence type="ECO:0000256" key="1">
    <source>
        <dbReference type="SAM" id="Phobius"/>
    </source>
</evidence>
<keyword evidence="1" id="KW-0472">Membrane</keyword>
<evidence type="ECO:0000313" key="3">
    <source>
        <dbReference type="Proteomes" id="UP000266313"/>
    </source>
</evidence>
<evidence type="ECO:0000313" key="2">
    <source>
        <dbReference type="EMBL" id="BBA35739.1"/>
    </source>
</evidence>
<dbReference type="SUPFAM" id="SSF48452">
    <property type="entry name" value="TPR-like"/>
    <property type="match status" value="1"/>
</dbReference>
<keyword evidence="3" id="KW-1185">Reference proteome</keyword>
<dbReference type="Proteomes" id="UP000266313">
    <property type="component" value="Chromosome"/>
</dbReference>
<dbReference type="RefSeq" id="WP_119631036.1">
    <property type="nucleotide sequence ID" value="NZ_AP017928.1"/>
</dbReference>
<gene>
    <name evidence="2" type="ORF">sS8_3802</name>
</gene>
<dbReference type="Pfam" id="PF13174">
    <property type="entry name" value="TPR_6"/>
    <property type="match status" value="1"/>
</dbReference>
<keyword evidence="1" id="KW-1133">Transmembrane helix</keyword>
<dbReference type="InterPro" id="IPR019734">
    <property type="entry name" value="TPR_rpt"/>
</dbReference>
<protein>
    <submittedName>
        <fullName evidence="2">Uncharacterized protein</fullName>
    </submittedName>
</protein>
<dbReference type="EMBL" id="AP017928">
    <property type="protein sequence ID" value="BBA35739.1"/>
    <property type="molecule type" value="Genomic_DNA"/>
</dbReference>